<dbReference type="KEGG" id="rpne:NCTC8284_03701"/>
<evidence type="ECO:0000313" key="1">
    <source>
        <dbReference type="EMBL" id="VEH68467.1"/>
    </source>
</evidence>
<dbReference type="EMBL" id="LR134405">
    <property type="protein sequence ID" value="VEH68467.1"/>
    <property type="molecule type" value="Genomic_DNA"/>
</dbReference>
<sequence length="36" mass="4482">MKTFIAIIPNQDLEEKWQEEQYKNCAWLLEIHIYEN</sequence>
<proteinExistence type="predicted"/>
<dbReference type="STRING" id="758.GCA_000730685_02126"/>
<accession>A0A3S4VGI6</accession>
<dbReference type="Proteomes" id="UP000278733">
    <property type="component" value="Chromosome"/>
</dbReference>
<reference evidence="1 2" key="1">
    <citation type="submission" date="2018-12" db="EMBL/GenBank/DDBJ databases">
        <authorList>
            <consortium name="Pathogen Informatics"/>
        </authorList>
    </citation>
    <scope>NUCLEOTIDE SEQUENCE [LARGE SCALE GENOMIC DNA]</scope>
    <source>
        <strain evidence="1 2">NCTC8284</strain>
    </source>
</reference>
<organism evidence="1 2">
    <name type="scientific">Rodentibacter pneumotropicus</name>
    <dbReference type="NCBI Taxonomy" id="758"/>
    <lineage>
        <taxon>Bacteria</taxon>
        <taxon>Pseudomonadati</taxon>
        <taxon>Pseudomonadota</taxon>
        <taxon>Gammaproteobacteria</taxon>
        <taxon>Pasteurellales</taxon>
        <taxon>Pasteurellaceae</taxon>
        <taxon>Rodentibacter</taxon>
    </lineage>
</organism>
<gene>
    <name evidence="1" type="ORF">NCTC8284_03701</name>
</gene>
<evidence type="ECO:0000313" key="2">
    <source>
        <dbReference type="Proteomes" id="UP000278733"/>
    </source>
</evidence>
<protein>
    <submittedName>
        <fullName evidence="1">Uncharacterized protein</fullName>
    </submittedName>
</protein>
<dbReference type="AlphaFoldDB" id="A0A3S4VGI6"/>
<name>A0A3S4VGI6_9PAST</name>